<keyword evidence="3 6" id="KW-0812">Transmembrane</keyword>
<dbReference type="Proteomes" id="UP000297951">
    <property type="component" value="Unassembled WGS sequence"/>
</dbReference>
<evidence type="ECO:0000313" key="7">
    <source>
        <dbReference type="EMBL" id="TFU23381.1"/>
    </source>
</evidence>
<dbReference type="InterPro" id="IPR005226">
    <property type="entry name" value="UPF0014_fam"/>
</dbReference>
<dbReference type="PANTHER" id="PTHR30028">
    <property type="entry name" value="UPF0014 INNER MEMBRANE PROTEIN YBBM-RELATED"/>
    <property type="match status" value="1"/>
</dbReference>
<feature type="transmembrane region" description="Helical" evidence="6">
    <location>
        <begin position="16"/>
        <end position="36"/>
    </location>
</feature>
<evidence type="ECO:0000256" key="4">
    <source>
        <dbReference type="ARBA" id="ARBA00022989"/>
    </source>
</evidence>
<comment type="caution">
    <text evidence="7">The sequence shown here is derived from an EMBL/GenBank/DDBJ whole genome shotgun (WGS) entry which is preliminary data.</text>
</comment>
<evidence type="ECO:0000256" key="2">
    <source>
        <dbReference type="ARBA" id="ARBA00005268"/>
    </source>
</evidence>
<keyword evidence="5 6" id="KW-0472">Membrane</keyword>
<dbReference type="Pfam" id="PF03649">
    <property type="entry name" value="UPF0014"/>
    <property type="match status" value="1"/>
</dbReference>
<evidence type="ECO:0000256" key="6">
    <source>
        <dbReference type="SAM" id="Phobius"/>
    </source>
</evidence>
<proteinExistence type="inferred from homology"/>
<dbReference type="PANTHER" id="PTHR30028:SF0">
    <property type="entry name" value="PROTEIN ALUMINUM SENSITIVE 3"/>
    <property type="match status" value="1"/>
</dbReference>
<organism evidence="7 8">
    <name type="scientific">Rothia nasimurium</name>
    <dbReference type="NCBI Taxonomy" id="85336"/>
    <lineage>
        <taxon>Bacteria</taxon>
        <taxon>Bacillati</taxon>
        <taxon>Actinomycetota</taxon>
        <taxon>Actinomycetes</taxon>
        <taxon>Micrococcales</taxon>
        <taxon>Micrococcaceae</taxon>
        <taxon>Rothia</taxon>
    </lineage>
</organism>
<dbReference type="OrthoDB" id="3212530at2"/>
<evidence type="ECO:0000313" key="8">
    <source>
        <dbReference type="Proteomes" id="UP000297951"/>
    </source>
</evidence>
<accession>A0A4Y9F6Q0</accession>
<feature type="transmembrane region" description="Helical" evidence="6">
    <location>
        <begin position="226"/>
        <end position="247"/>
    </location>
</feature>
<reference evidence="7 8" key="1">
    <citation type="submission" date="2019-03" db="EMBL/GenBank/DDBJ databases">
        <title>Diversity of the mouse oral microbiome.</title>
        <authorList>
            <person name="Joseph S."/>
            <person name="Aduse-Opoku J."/>
            <person name="Curtis M."/>
            <person name="Wade W."/>
            <person name="Hashim A."/>
        </authorList>
    </citation>
    <scope>NUCLEOTIDE SEQUENCE [LARGE SCALE GENOMIC DNA]</scope>
    <source>
        <strain evidence="8">irhom_31</strain>
    </source>
</reference>
<gene>
    <name evidence="7" type="ORF">E4U03_03315</name>
</gene>
<name>A0A4Y9F6Q0_9MICC</name>
<comment type="similarity">
    <text evidence="2">Belongs to the UPF0014 family.</text>
</comment>
<feature type="transmembrane region" description="Helical" evidence="6">
    <location>
        <begin position="201"/>
        <end position="220"/>
    </location>
</feature>
<dbReference type="GO" id="GO:0005886">
    <property type="term" value="C:plasma membrane"/>
    <property type="evidence" value="ECO:0007669"/>
    <property type="project" value="TreeGrafter"/>
</dbReference>
<dbReference type="AlphaFoldDB" id="A0A4Y9F6Q0"/>
<feature type="transmembrane region" description="Helical" evidence="6">
    <location>
        <begin position="129"/>
        <end position="149"/>
    </location>
</feature>
<feature type="transmembrane region" description="Helical" evidence="6">
    <location>
        <begin position="69"/>
        <end position="88"/>
    </location>
</feature>
<keyword evidence="4 6" id="KW-1133">Transmembrane helix</keyword>
<sequence length="257" mass="26429">MPCSNSCVTALLNSPLAHYAAALLLVVGLTTALLAAQKIQLRWQPYIAILRACLQLAIIALLLHGILAAPWAVVLFIALMLTTATVTSGKHSRRLHRGQVATALAIATGSLIAVALIFALGLVPYSTQNLVAVAGIIIGGTMTITTLTARNFTTLATARQGEIESWLALGATAPVAYRDITKAAITEALTPGLDQTRATGLVTLPGTFVGALMGGASPLLAAQLQIAVLAGQTLAGTIAALLLTSVITRTRVLPLSA</sequence>
<evidence type="ECO:0000256" key="3">
    <source>
        <dbReference type="ARBA" id="ARBA00022692"/>
    </source>
</evidence>
<comment type="subcellular location">
    <subcellularLocation>
        <location evidence="1">Membrane</location>
        <topology evidence="1">Multi-pass membrane protein</topology>
    </subcellularLocation>
</comment>
<evidence type="ECO:0000256" key="5">
    <source>
        <dbReference type="ARBA" id="ARBA00023136"/>
    </source>
</evidence>
<evidence type="ECO:0000256" key="1">
    <source>
        <dbReference type="ARBA" id="ARBA00004141"/>
    </source>
</evidence>
<feature type="transmembrane region" description="Helical" evidence="6">
    <location>
        <begin position="100"/>
        <end position="123"/>
    </location>
</feature>
<dbReference type="EMBL" id="SPQC01000008">
    <property type="protein sequence ID" value="TFU23381.1"/>
    <property type="molecule type" value="Genomic_DNA"/>
</dbReference>
<protein>
    <submittedName>
        <fullName evidence="7">ABC transporter permease</fullName>
    </submittedName>
</protein>